<name>A0A1G7X1W3_9SPHI</name>
<protein>
    <submittedName>
        <fullName evidence="1">mRNA interferase HigB</fullName>
    </submittedName>
</protein>
<dbReference type="AlphaFoldDB" id="A0A1G7X1W3"/>
<dbReference type="RefSeq" id="WP_090501062.1">
    <property type="nucleotide sequence ID" value="NZ_FNCH01000011.1"/>
</dbReference>
<evidence type="ECO:0000313" key="2">
    <source>
        <dbReference type="Proteomes" id="UP000199643"/>
    </source>
</evidence>
<dbReference type="Proteomes" id="UP000199643">
    <property type="component" value="Unassembled WGS sequence"/>
</dbReference>
<dbReference type="OrthoDB" id="9799912at2"/>
<reference evidence="2" key="1">
    <citation type="submission" date="2016-10" db="EMBL/GenBank/DDBJ databases">
        <authorList>
            <person name="Varghese N."/>
            <person name="Submissions S."/>
        </authorList>
    </citation>
    <scope>NUCLEOTIDE SEQUENCE [LARGE SCALE GENOMIC DNA]</scope>
    <source>
        <strain evidence="2">DSM 17933</strain>
    </source>
</reference>
<accession>A0A1G7X1W3</accession>
<dbReference type="GO" id="GO:0003723">
    <property type="term" value="F:RNA binding"/>
    <property type="evidence" value="ECO:0007669"/>
    <property type="project" value="InterPro"/>
</dbReference>
<dbReference type="GO" id="GO:0004519">
    <property type="term" value="F:endonuclease activity"/>
    <property type="evidence" value="ECO:0007669"/>
    <property type="project" value="InterPro"/>
</dbReference>
<proteinExistence type="predicted"/>
<dbReference type="Pfam" id="PF09907">
    <property type="entry name" value="HigB_toxin"/>
    <property type="match status" value="1"/>
</dbReference>
<sequence length="103" mass="12094">MRIIAKKTLVEYYRKHSTAKGSLEAWYGEVVEQDWNMPADVIKFYATADVITGKRFVFNIKGNDYRLIADIEFKLKIVFIVWIGTHANYDKINVEEVKYVKNN</sequence>
<dbReference type="InterPro" id="IPR018669">
    <property type="entry name" value="Toxin_HigB"/>
</dbReference>
<dbReference type="EMBL" id="FNCH01000011">
    <property type="protein sequence ID" value="SDG78184.1"/>
    <property type="molecule type" value="Genomic_DNA"/>
</dbReference>
<gene>
    <name evidence="1" type="ORF">SAMN05421827_11128</name>
</gene>
<organism evidence="1 2">
    <name type="scientific">Pedobacter terrae</name>
    <dbReference type="NCBI Taxonomy" id="405671"/>
    <lineage>
        <taxon>Bacteria</taxon>
        <taxon>Pseudomonadati</taxon>
        <taxon>Bacteroidota</taxon>
        <taxon>Sphingobacteriia</taxon>
        <taxon>Sphingobacteriales</taxon>
        <taxon>Sphingobacteriaceae</taxon>
        <taxon>Pedobacter</taxon>
    </lineage>
</organism>
<dbReference type="GO" id="GO:0110001">
    <property type="term" value="C:toxin-antitoxin complex"/>
    <property type="evidence" value="ECO:0007669"/>
    <property type="project" value="InterPro"/>
</dbReference>
<keyword evidence="2" id="KW-1185">Reference proteome</keyword>
<evidence type="ECO:0000313" key="1">
    <source>
        <dbReference type="EMBL" id="SDG78184.1"/>
    </source>
</evidence>